<feature type="region of interest" description="Disordered" evidence="1">
    <location>
        <begin position="1"/>
        <end position="29"/>
    </location>
</feature>
<comment type="caution">
    <text evidence="2">The sequence shown here is derived from an EMBL/GenBank/DDBJ whole genome shotgun (WGS) entry which is preliminary data.</text>
</comment>
<proteinExistence type="predicted"/>
<reference evidence="2 3" key="1">
    <citation type="submission" date="2019-07" db="EMBL/GenBank/DDBJ databases">
        <title>R&amp;d 2014.</title>
        <authorList>
            <person name="Klenk H.-P."/>
        </authorList>
    </citation>
    <scope>NUCLEOTIDE SEQUENCE [LARGE SCALE GENOMIC DNA]</scope>
    <source>
        <strain evidence="2 3">DSM 43194</strain>
    </source>
</reference>
<dbReference type="EMBL" id="VLJV01000001">
    <property type="protein sequence ID" value="TWH21637.1"/>
    <property type="molecule type" value="Genomic_DNA"/>
</dbReference>
<name>A0A660CIH6_9PSEU</name>
<protein>
    <submittedName>
        <fullName evidence="2">Uncharacterized protein</fullName>
    </submittedName>
</protein>
<accession>A0A660CIH6</accession>
<dbReference type="Proteomes" id="UP000317303">
    <property type="component" value="Unassembled WGS sequence"/>
</dbReference>
<organism evidence="2 3">
    <name type="scientific">Prauserella rugosa</name>
    <dbReference type="NCBI Taxonomy" id="43354"/>
    <lineage>
        <taxon>Bacteria</taxon>
        <taxon>Bacillati</taxon>
        <taxon>Actinomycetota</taxon>
        <taxon>Actinomycetes</taxon>
        <taxon>Pseudonocardiales</taxon>
        <taxon>Pseudonocardiaceae</taxon>
        <taxon>Prauserella</taxon>
    </lineage>
</organism>
<feature type="compositionally biased region" description="Polar residues" evidence="1">
    <location>
        <begin position="1"/>
        <end position="15"/>
    </location>
</feature>
<dbReference type="AlphaFoldDB" id="A0A660CIH6"/>
<evidence type="ECO:0000313" key="3">
    <source>
        <dbReference type="Proteomes" id="UP000317303"/>
    </source>
</evidence>
<sequence length="108" mass="11335">MRGAQTSASISIHVSNSRHRGIASTANGTSHSEYCGLHTLLVSRNAATTRKHNCATRGRLGAVKATYATAAQHSRNSAPLTVLSTLGVSPDRSAPSKPAHPVKYETTL</sequence>
<feature type="region of interest" description="Disordered" evidence="1">
    <location>
        <begin position="86"/>
        <end position="108"/>
    </location>
</feature>
<keyword evidence="3" id="KW-1185">Reference proteome</keyword>
<evidence type="ECO:0000256" key="1">
    <source>
        <dbReference type="SAM" id="MobiDB-lite"/>
    </source>
</evidence>
<evidence type="ECO:0000313" key="2">
    <source>
        <dbReference type="EMBL" id="TWH21637.1"/>
    </source>
</evidence>
<gene>
    <name evidence="2" type="ORF">JD82_03503</name>
</gene>